<dbReference type="Pfam" id="PF14765">
    <property type="entry name" value="PS-DH"/>
    <property type="match status" value="1"/>
</dbReference>
<dbReference type="Pfam" id="PF02801">
    <property type="entry name" value="Ketoacyl-synt_C"/>
    <property type="match status" value="1"/>
</dbReference>
<dbReference type="SUPFAM" id="SSF55048">
    <property type="entry name" value="Probable ACP-binding domain of malonyl-CoA ACP transacylase"/>
    <property type="match status" value="1"/>
</dbReference>
<feature type="region of interest" description="C-terminal hotdog fold" evidence="4">
    <location>
        <begin position="1390"/>
        <end position="1541"/>
    </location>
</feature>
<dbReference type="InterPro" id="IPR049900">
    <property type="entry name" value="PKS_mFAS_DH"/>
</dbReference>
<dbReference type="InterPro" id="IPR016035">
    <property type="entry name" value="Acyl_Trfase/lysoPLipase"/>
</dbReference>
<dbReference type="SUPFAM" id="SSF53901">
    <property type="entry name" value="Thiolase-like"/>
    <property type="match status" value="1"/>
</dbReference>
<dbReference type="InterPro" id="IPR036736">
    <property type="entry name" value="ACP-like_sf"/>
</dbReference>
<dbReference type="NCBIfam" id="TIGR04532">
    <property type="entry name" value="PT_fungal_PKS"/>
    <property type="match status" value="1"/>
</dbReference>
<accession>A0A9P6VE29</accession>
<dbReference type="SMART" id="SM00825">
    <property type="entry name" value="PKS_KS"/>
    <property type="match status" value="1"/>
</dbReference>
<keyword evidence="9" id="KW-1185">Reference proteome</keyword>
<evidence type="ECO:0000313" key="9">
    <source>
        <dbReference type="Proteomes" id="UP000785200"/>
    </source>
</evidence>
<dbReference type="Proteomes" id="UP000785200">
    <property type="component" value="Unassembled WGS sequence"/>
</dbReference>
<dbReference type="Pfam" id="PF00109">
    <property type="entry name" value="ketoacyl-synt"/>
    <property type="match status" value="1"/>
</dbReference>
<dbReference type="CDD" id="cd00833">
    <property type="entry name" value="PKS"/>
    <property type="match status" value="1"/>
</dbReference>
<dbReference type="Gene3D" id="3.40.366.10">
    <property type="entry name" value="Malonyl-Coenzyme A Acyl Carrier Protein, domain 2"/>
    <property type="match status" value="1"/>
</dbReference>
<dbReference type="InterPro" id="IPR001227">
    <property type="entry name" value="Ac_transferase_dom_sf"/>
</dbReference>
<dbReference type="Pfam" id="PF21089">
    <property type="entry name" value="PKS_DH_N"/>
    <property type="match status" value="1"/>
</dbReference>
<dbReference type="SUPFAM" id="SSF47336">
    <property type="entry name" value="ACP-like"/>
    <property type="match status" value="1"/>
</dbReference>
<dbReference type="Pfam" id="PF16073">
    <property type="entry name" value="SAT"/>
    <property type="match status" value="1"/>
</dbReference>
<dbReference type="PROSITE" id="PS52019">
    <property type="entry name" value="PKS_MFAS_DH"/>
    <property type="match status" value="1"/>
</dbReference>
<dbReference type="InterPro" id="IPR016036">
    <property type="entry name" value="Malonyl_transacylase_ACP-bd"/>
</dbReference>
<dbReference type="InterPro" id="IPR032088">
    <property type="entry name" value="SAT"/>
</dbReference>
<feature type="active site" description="Proton acceptor; for dehydratase activity" evidence="4">
    <location>
        <position position="1263"/>
    </location>
</feature>
<dbReference type="Pfam" id="PF22621">
    <property type="entry name" value="CurL-like_PKS_C"/>
    <property type="match status" value="1"/>
</dbReference>
<evidence type="ECO:0000259" key="6">
    <source>
        <dbReference type="PROSITE" id="PS52004"/>
    </source>
</evidence>
<dbReference type="GO" id="GO:0044550">
    <property type="term" value="P:secondary metabolite biosynthetic process"/>
    <property type="evidence" value="ECO:0007669"/>
    <property type="project" value="TreeGrafter"/>
</dbReference>
<reference evidence="8" key="1">
    <citation type="submission" date="2019-07" db="EMBL/GenBank/DDBJ databases">
        <title>Hyphodiscus hymeniophilus genome sequencing and assembly.</title>
        <authorList>
            <person name="Kramer G."/>
            <person name="Nodwell J."/>
        </authorList>
    </citation>
    <scope>NUCLEOTIDE SEQUENCE</scope>
    <source>
        <strain evidence="8">ATCC 34498</strain>
    </source>
</reference>
<dbReference type="PROSITE" id="PS50075">
    <property type="entry name" value="CARRIER"/>
    <property type="match status" value="1"/>
</dbReference>
<dbReference type="Pfam" id="PF00550">
    <property type="entry name" value="PP-binding"/>
    <property type="match status" value="1"/>
</dbReference>
<dbReference type="Gene3D" id="3.30.70.3290">
    <property type="match status" value="1"/>
</dbReference>
<keyword evidence="3" id="KW-0808">Transferase</keyword>
<feature type="domain" description="Ketosynthase family 3 (KS3)" evidence="6">
    <location>
        <begin position="318"/>
        <end position="747"/>
    </location>
</feature>
<dbReference type="PROSITE" id="PS52004">
    <property type="entry name" value="KS3_2"/>
    <property type="match status" value="1"/>
</dbReference>
<dbReference type="InterPro" id="IPR042104">
    <property type="entry name" value="PKS_dehydratase_sf"/>
</dbReference>
<dbReference type="GO" id="GO:0006633">
    <property type="term" value="P:fatty acid biosynthetic process"/>
    <property type="evidence" value="ECO:0007669"/>
    <property type="project" value="TreeGrafter"/>
</dbReference>
<dbReference type="InterPro" id="IPR030918">
    <property type="entry name" value="PT_fungal_PKS"/>
</dbReference>
<feature type="active site" description="Proton donor; for dehydratase activity" evidence="4">
    <location>
        <position position="1454"/>
    </location>
</feature>
<keyword evidence="2" id="KW-0597">Phosphoprotein</keyword>
<dbReference type="InterPro" id="IPR001031">
    <property type="entry name" value="Thioesterase"/>
</dbReference>
<dbReference type="PANTHER" id="PTHR43775">
    <property type="entry name" value="FATTY ACID SYNTHASE"/>
    <property type="match status" value="1"/>
</dbReference>
<dbReference type="SMART" id="SM00827">
    <property type="entry name" value="PKS_AT"/>
    <property type="match status" value="1"/>
</dbReference>
<evidence type="ECO:0000259" key="5">
    <source>
        <dbReference type="PROSITE" id="PS50075"/>
    </source>
</evidence>
<dbReference type="Pfam" id="PF00698">
    <property type="entry name" value="Acyl_transf_1"/>
    <property type="match status" value="1"/>
</dbReference>
<dbReference type="Pfam" id="PF00975">
    <property type="entry name" value="Thioesterase"/>
    <property type="match status" value="1"/>
</dbReference>
<dbReference type="Gene3D" id="3.10.129.110">
    <property type="entry name" value="Polyketide synthase dehydratase"/>
    <property type="match status" value="1"/>
</dbReference>
<dbReference type="Gene3D" id="3.40.50.1820">
    <property type="entry name" value="alpha/beta hydrolase"/>
    <property type="match status" value="1"/>
</dbReference>
<evidence type="ECO:0000256" key="1">
    <source>
        <dbReference type="ARBA" id="ARBA00022450"/>
    </source>
</evidence>
<dbReference type="Gene3D" id="3.40.47.10">
    <property type="match status" value="1"/>
</dbReference>
<evidence type="ECO:0000259" key="7">
    <source>
        <dbReference type="PROSITE" id="PS52019"/>
    </source>
</evidence>
<dbReference type="InterPro" id="IPR020841">
    <property type="entry name" value="PKS_Beta-ketoAc_synthase_dom"/>
</dbReference>
<gene>
    <name evidence="8" type="ORF">D0Z07_8671</name>
</gene>
<dbReference type="Gene3D" id="1.10.1200.10">
    <property type="entry name" value="ACP-like"/>
    <property type="match status" value="1"/>
</dbReference>
<evidence type="ECO:0000256" key="2">
    <source>
        <dbReference type="ARBA" id="ARBA00022553"/>
    </source>
</evidence>
<keyword evidence="1" id="KW-0596">Phosphopantetheine</keyword>
<dbReference type="InterPro" id="IPR049552">
    <property type="entry name" value="PKS_DH_N"/>
</dbReference>
<feature type="domain" description="PKS/mFAS DH" evidence="7">
    <location>
        <begin position="1231"/>
        <end position="1541"/>
    </location>
</feature>
<dbReference type="SUPFAM" id="SSF52151">
    <property type="entry name" value="FabD/lysophospholipase-like"/>
    <property type="match status" value="1"/>
</dbReference>
<proteinExistence type="predicted"/>
<evidence type="ECO:0000256" key="3">
    <source>
        <dbReference type="ARBA" id="ARBA00022679"/>
    </source>
</evidence>
<dbReference type="SUPFAM" id="SSF53474">
    <property type="entry name" value="alpha/beta-Hydrolases"/>
    <property type="match status" value="1"/>
</dbReference>
<dbReference type="OrthoDB" id="329835at2759"/>
<dbReference type="GO" id="GO:0004312">
    <property type="term" value="F:fatty acid synthase activity"/>
    <property type="evidence" value="ECO:0007669"/>
    <property type="project" value="TreeGrafter"/>
</dbReference>
<feature type="region of interest" description="N-terminal hotdog fold" evidence="4">
    <location>
        <begin position="1231"/>
        <end position="1374"/>
    </location>
</feature>
<name>A0A9P6VE29_9HELO</name>
<dbReference type="InterPro" id="IPR029058">
    <property type="entry name" value="AB_hydrolase_fold"/>
</dbReference>
<dbReference type="InterPro" id="IPR014031">
    <property type="entry name" value="Ketoacyl_synth_C"/>
</dbReference>
<dbReference type="InterPro" id="IPR050091">
    <property type="entry name" value="PKS_NRPS_Biosynth_Enz"/>
</dbReference>
<dbReference type="InterPro" id="IPR014030">
    <property type="entry name" value="Ketoacyl_synth_N"/>
</dbReference>
<comment type="caution">
    <text evidence="8">The sequence shown here is derived from an EMBL/GenBank/DDBJ whole genome shotgun (WGS) entry which is preliminary data.</text>
</comment>
<protein>
    <submittedName>
        <fullName evidence="8">Polyketide synthase</fullName>
    </submittedName>
</protein>
<dbReference type="InterPro" id="IPR014043">
    <property type="entry name" value="Acyl_transferase_dom"/>
</dbReference>
<evidence type="ECO:0000313" key="8">
    <source>
        <dbReference type="EMBL" id="KAG0645604.1"/>
    </source>
</evidence>
<dbReference type="InterPro" id="IPR009081">
    <property type="entry name" value="PP-bd_ACP"/>
</dbReference>
<dbReference type="InterPro" id="IPR049551">
    <property type="entry name" value="PKS_DH_C"/>
</dbReference>
<sequence length="1979" mass="216782">MLLKLLDCAIQWGRSIVYKTCKTAMKARGTHLALLKQFCSSWRGSGILFYKDSSLLMESNDQSSPVIALSISGSTLAAAAAAVANSVSELIDVATFLAVVSCRLGVMIGLRGREIEVDGGCWAFSAVGNVITELPSILDRFHHDQKIPIYKQAYIGIQATSWVSVFGPPSVLERLIDSSTVLRNSHVVMVPTIGPVHAAHLAGPNLEYMIGETPLLTKKIKSNYYLISGSTNRPIVVPSLRNLLHHILEDIFQHSTNPDRVFEAGISLLNRGQKTSLFVLGNTSYVPSFKRMLQKERLKVGLESNVPTQEKSENHVRHESIAIVGMSGRFPGSDTVEGLWKSIMEQEEHHQKIPPDRFDVDSYADETGRAKNAITAPYGCFLEHPGHFDHKMFNFSPREAMQMDPAQRLLLHTTYEALEDAGVTTNGSRSTDAKRVSTFIGIGGDDWREIHESLGVDILWPQGNQRAFAPGRLNHYFNWEGATFCVDSACGCSASAVGLAFKALMNRDCDTAIAGGSNIIATPFWHSALSRGGYLSPTGGCKPFREDADGYCRGEAVAVLVLKRLDDALQDNDNIISVIRGYARNHSAETKSITHPHAQTQERLYRSLLNKTGIEPHDIGYVECHGTGTTAGDSTELESVANVFARPGSRERPLVVGAIKANMGHSEATAGILSIIKGALVLQKQAIPAQPGIAQNLGRYPSLENGQIVVPAKTTPFSHLNGQGKKRRILVNNFDAAGGNSCFVLEEPPNSPTKSLDPRAFHIVTISALSMASLEQNKRRMLHFLKGNDSVNLANLAYTTTARRNHHHLRAAYSGASIEDVAVAVSNDLSGVGRRLSSPDKKSPLIFVFSGQGGSYAGMGKDLFQTSNQFRGIIAELERICDFLGFPSFTSLIANPTLKTESVSIVQLHLSLVALEIALTKFWALYGIKPDIVMGHSIGEYAALCAAGILSSFDTLYLVGKRAQLLQSKCVAGTRAMLSISGIDHEIGLFLSEEIPRGCEVSCFNGPGMIVLSGEQQNILATERALKERGFKCKLLDIPYAMHSCQMDALLPEFESILRGVRFCKPKIKMMSTLLGYSMADNSSIDGDYLVRQTREPVNFQGAVTSCIREGLADASAVWLEIGPDASCTTLIRSNINSKAANYLTSLRKNENDWKSISVTLATLYMSKQLIHWRAFHSDYIDSLSLIDLPKYSFDTRDFWITYKSSDQEVQLNGSIKEKESASLPISTCLHDCVERSDDGHQQSASFTSAFSHTSYQSLLQGHKISGISVCSAGVFIDMAITAAQYLMTGGDLAARSHALVVWDLQVDRPIIFTSNDPPKVIRTNVTRQTHTGMEFSVSFHDDSKTLSSAFAKCLVRPRNEPNYGHETQNLTTLMKTRTANLMAASEEGMADRYRSKVFYKLFSNLMEYSDLFKGIDSAIVSDDFREITANVTLPVHNGKGLEERFVLSPYWIDIVGQTLGFLLNGNPNEAGDYVYIGTHVERLEFQARDIQPGASYQIHGYIYHSEGSDFRGNAYILHNGVVVGFMEGMRMQKMLRKALHNLLGKVNAPEIKNSPQTTALATSTKSNIDSKGPTVLENGPKAKGHVISLAAIFLRILLEETGLLESEVLPSAYFSEIGVDSIFSISILAKLKAESGIELGTSFMTEHPTLEEAQRALRMMEHQNSTLFIGDNSLDRHTKEDTSEQVSGNINGQTNGNDVPEPTRQSNVVLMQAASTNNLSTTSLFLIADGAGSAAAYIHLPKIADDVQVFALESPWVKDPKNFNCTFSEAAAIYLAAIRSKQPRGPYLLGGWSGGGVFAYEVSRLMLEAGEKVIGLIIIDIPAPRYVDKSKVPTPTFELIEEMGMLVGIERTLSDTSPLALQLKEHMLGTVRCFSKLDPKPMAPGHQPDASFIIWATEDLGKQVGNDGKSKSSEMGFDAWFYPLERDSGPNGWDSLVGDKVECFQTPGDHFSIMTIPRVRHLGHILQEVVMRCLGSVV</sequence>
<dbReference type="InterPro" id="IPR016039">
    <property type="entry name" value="Thiolase-like"/>
</dbReference>
<dbReference type="PANTHER" id="PTHR43775:SF37">
    <property type="entry name" value="SI:DKEY-61P9.11"/>
    <property type="match status" value="1"/>
</dbReference>
<organism evidence="8 9">
    <name type="scientific">Hyphodiscus hymeniophilus</name>
    <dbReference type="NCBI Taxonomy" id="353542"/>
    <lineage>
        <taxon>Eukaryota</taxon>
        <taxon>Fungi</taxon>
        <taxon>Dikarya</taxon>
        <taxon>Ascomycota</taxon>
        <taxon>Pezizomycotina</taxon>
        <taxon>Leotiomycetes</taxon>
        <taxon>Helotiales</taxon>
        <taxon>Hyphodiscaceae</taxon>
        <taxon>Hyphodiscus</taxon>
    </lineage>
</organism>
<feature type="domain" description="Carrier" evidence="5">
    <location>
        <begin position="1581"/>
        <end position="1662"/>
    </location>
</feature>
<evidence type="ECO:0000256" key="4">
    <source>
        <dbReference type="PROSITE-ProRule" id="PRU01363"/>
    </source>
</evidence>
<dbReference type="EMBL" id="VNKQ01000018">
    <property type="protein sequence ID" value="KAG0645604.1"/>
    <property type="molecule type" value="Genomic_DNA"/>
</dbReference>